<dbReference type="PANTHER" id="PTHR20905">
    <property type="entry name" value="N-ACETYLTRANSFERASE-RELATED"/>
    <property type="match status" value="1"/>
</dbReference>
<dbReference type="Proteomes" id="UP000221020">
    <property type="component" value="Unassembled WGS sequence"/>
</dbReference>
<accession>A0AA91V839</accession>
<dbReference type="SUPFAM" id="SSF55729">
    <property type="entry name" value="Acyl-CoA N-acyltransferases (Nat)"/>
    <property type="match status" value="1"/>
</dbReference>
<dbReference type="AlphaFoldDB" id="A0AA91V839"/>
<reference evidence="1 2" key="1">
    <citation type="submission" date="2017-09" db="EMBL/GenBank/DDBJ databases">
        <title>Large-scale bioinformatics analysis of Bacillus genomes uncovers conserved roles of natural products in bacterial physiology.</title>
        <authorList>
            <consortium name="Agbiome Team Llc"/>
            <person name="Bleich R.M."/>
            <person name="Grubbs K.J."/>
            <person name="Santa Maria K.C."/>
            <person name="Allen S.E."/>
            <person name="Farag S."/>
            <person name="Shank E.A."/>
            <person name="Bowers A."/>
        </authorList>
    </citation>
    <scope>NUCLEOTIDE SEQUENCE [LARGE SCALE GENOMIC DNA]</scope>
    <source>
        <strain evidence="1 2">AFS092012</strain>
    </source>
</reference>
<dbReference type="CDD" id="cd04301">
    <property type="entry name" value="NAT_SF"/>
    <property type="match status" value="1"/>
</dbReference>
<proteinExistence type="predicted"/>
<dbReference type="Gene3D" id="3.40.630.30">
    <property type="match status" value="1"/>
</dbReference>
<dbReference type="InterPro" id="IPR016181">
    <property type="entry name" value="Acyl_CoA_acyltransferase"/>
</dbReference>
<dbReference type="PANTHER" id="PTHR20905:SF1">
    <property type="entry name" value="AT07410P-RELATED"/>
    <property type="match status" value="1"/>
</dbReference>
<evidence type="ECO:0000313" key="1">
    <source>
        <dbReference type="EMBL" id="PED80281.1"/>
    </source>
</evidence>
<evidence type="ECO:0000313" key="2">
    <source>
        <dbReference type="Proteomes" id="UP000221020"/>
    </source>
</evidence>
<dbReference type="EMBL" id="NVOR01000118">
    <property type="protein sequence ID" value="PED80281.1"/>
    <property type="molecule type" value="Genomic_DNA"/>
</dbReference>
<dbReference type="GO" id="GO:0008080">
    <property type="term" value="F:N-acetyltransferase activity"/>
    <property type="evidence" value="ECO:0007669"/>
    <property type="project" value="TreeGrafter"/>
</dbReference>
<sequence length="214" mass="23968">MNIEILETLHIKEAASLIAHSFVKSEPLVSGLQIPLTPFQKMCEEMVNQAVSQSMSFVAMENSQIIGVLLARKVTQPLIDKEKATQICPQMDPIFHLLDALETDSIEFSRLDKEKLVYLDMGACHPDWMGNGVVTALISHAIQEIAKRNFDLIGACTNSISQQILKKHYIPMEINEIVYSNFPYKGTYPFTNIAASLTAQLLYIPQSQLMIKAI</sequence>
<comment type="caution">
    <text evidence="1">The sequence shown here is derived from an EMBL/GenBank/DDBJ whole genome shotgun (WGS) entry which is preliminary data.</text>
</comment>
<gene>
    <name evidence="1" type="ORF">CON65_23360</name>
</gene>
<name>A0AA91V839_9BACI</name>
<dbReference type="RefSeq" id="WP_097894748.1">
    <property type="nucleotide sequence ID" value="NZ_NVOR01000118.1"/>
</dbReference>
<protein>
    <submittedName>
        <fullName evidence="1">Uncharacterized protein</fullName>
    </submittedName>
</protein>
<organism evidence="1 2">
    <name type="scientific">Bacillus pseudomycoides</name>
    <dbReference type="NCBI Taxonomy" id="64104"/>
    <lineage>
        <taxon>Bacteria</taxon>
        <taxon>Bacillati</taxon>
        <taxon>Bacillota</taxon>
        <taxon>Bacilli</taxon>
        <taxon>Bacillales</taxon>
        <taxon>Bacillaceae</taxon>
        <taxon>Bacillus</taxon>
        <taxon>Bacillus cereus group</taxon>
    </lineage>
</organism>